<proteinExistence type="predicted"/>
<organism evidence="2">
    <name type="scientific">Palpitomonas bilix</name>
    <dbReference type="NCBI Taxonomy" id="652834"/>
    <lineage>
        <taxon>Eukaryota</taxon>
        <taxon>Eukaryota incertae sedis</taxon>
    </lineage>
</organism>
<keyword evidence="1" id="KW-1133">Transmembrane helix</keyword>
<keyword evidence="1" id="KW-0472">Membrane</keyword>
<dbReference type="EMBL" id="HBIB01008230">
    <property type="protein sequence ID" value="CAE0242934.1"/>
    <property type="molecule type" value="Transcribed_RNA"/>
</dbReference>
<evidence type="ECO:0000313" key="2">
    <source>
        <dbReference type="EMBL" id="CAE0242934.1"/>
    </source>
</evidence>
<sequence length="135" mass="15034">MFSMWTIFRTCLSAMPIHRVMLGEDNFYPMLVDNARKFFRFYSAVRRRIRIGKPGVPGFFFLFESLVSTLLAIPVSVVMQVVRSPTPTGVWVLMEMAASQEGVIGTIGSSLHTLCMVGVAAIVVEGIIKTGIRYP</sequence>
<protein>
    <submittedName>
        <fullName evidence="2">Uncharacterized protein</fullName>
    </submittedName>
</protein>
<dbReference type="AlphaFoldDB" id="A0A7S3D0N5"/>
<keyword evidence="1" id="KW-0812">Transmembrane</keyword>
<reference evidence="2" key="1">
    <citation type="submission" date="2021-01" db="EMBL/GenBank/DDBJ databases">
        <authorList>
            <person name="Corre E."/>
            <person name="Pelletier E."/>
            <person name="Niang G."/>
            <person name="Scheremetjew M."/>
            <person name="Finn R."/>
            <person name="Kale V."/>
            <person name="Holt S."/>
            <person name="Cochrane G."/>
            <person name="Meng A."/>
            <person name="Brown T."/>
            <person name="Cohen L."/>
        </authorList>
    </citation>
    <scope>NUCLEOTIDE SEQUENCE</scope>
    <source>
        <strain evidence="2">NIES-2562</strain>
    </source>
</reference>
<accession>A0A7S3D0N5</accession>
<evidence type="ECO:0000256" key="1">
    <source>
        <dbReference type="SAM" id="Phobius"/>
    </source>
</evidence>
<feature type="transmembrane region" description="Helical" evidence="1">
    <location>
        <begin position="102"/>
        <end position="124"/>
    </location>
</feature>
<gene>
    <name evidence="2" type="ORF">PBIL07802_LOCUS5099</name>
</gene>
<feature type="transmembrane region" description="Helical" evidence="1">
    <location>
        <begin position="56"/>
        <end position="82"/>
    </location>
</feature>
<name>A0A7S3D0N5_9EUKA</name>